<keyword evidence="2" id="KW-1185">Reference proteome</keyword>
<dbReference type="RefSeq" id="WP_135176957.1">
    <property type="nucleotide sequence ID" value="NZ_SPQT01000019.1"/>
</dbReference>
<evidence type="ECO:0000313" key="1">
    <source>
        <dbReference type="EMBL" id="TFV44243.1"/>
    </source>
</evidence>
<comment type="caution">
    <text evidence="1">The sequence shown here is derived from an EMBL/GenBank/DDBJ whole genome shotgun (WGS) entry which is preliminary data.</text>
</comment>
<reference evidence="1 2" key="1">
    <citation type="submission" date="2019-03" db="EMBL/GenBank/DDBJ databases">
        <title>Bradyrhizobium diversity isolated from nodules of Chamaecrista fasciculata.</title>
        <authorList>
            <person name="Klepa M.S."/>
            <person name="Urquiaga M.O."/>
            <person name="Hungria M."/>
            <person name="Delamuta J.R."/>
        </authorList>
    </citation>
    <scope>NUCLEOTIDE SEQUENCE [LARGE SCALE GENOMIC DNA]</scope>
    <source>
        <strain evidence="1 2">CNPSo 3448</strain>
    </source>
</reference>
<dbReference type="Proteomes" id="UP000297966">
    <property type="component" value="Unassembled WGS sequence"/>
</dbReference>
<dbReference type="AlphaFoldDB" id="A0A4Y9LQC0"/>
<evidence type="ECO:0000313" key="2">
    <source>
        <dbReference type="Proteomes" id="UP000297966"/>
    </source>
</evidence>
<proteinExistence type="predicted"/>
<organism evidence="1 2">
    <name type="scientific">Bradyrhizobium niftali</name>
    <dbReference type="NCBI Taxonomy" id="2560055"/>
    <lineage>
        <taxon>Bacteria</taxon>
        <taxon>Pseudomonadati</taxon>
        <taxon>Pseudomonadota</taxon>
        <taxon>Alphaproteobacteria</taxon>
        <taxon>Hyphomicrobiales</taxon>
        <taxon>Nitrobacteraceae</taxon>
        <taxon>Bradyrhizobium</taxon>
    </lineage>
</organism>
<name>A0A4Y9LQC0_9BRAD</name>
<dbReference type="EMBL" id="SPQT01000019">
    <property type="protein sequence ID" value="TFV44243.1"/>
    <property type="molecule type" value="Genomic_DNA"/>
</dbReference>
<protein>
    <submittedName>
        <fullName evidence="1">Uncharacterized protein</fullName>
    </submittedName>
</protein>
<gene>
    <name evidence="1" type="ORF">E4K65_28485</name>
</gene>
<accession>A0A4Y9LQC0</accession>
<sequence>MRRLDDVCGCSCWRCLVKERDYCVEIWNDAGQHYIRIDEIDRFDALAHSAWELISWVVFLPAREESQLHRIGLPPFAALS</sequence>